<feature type="region of interest" description="Disordered" evidence="1">
    <location>
        <begin position="90"/>
        <end position="109"/>
    </location>
</feature>
<feature type="compositionally biased region" description="Polar residues" evidence="1">
    <location>
        <begin position="1"/>
        <end position="20"/>
    </location>
</feature>
<comment type="caution">
    <text evidence="2">The sequence shown here is derived from an EMBL/GenBank/DDBJ whole genome shotgun (WGS) entry which is preliminary data.</text>
</comment>
<reference evidence="2" key="1">
    <citation type="journal article" date="2023" name="Genome Biol. Evol.">
        <title>First Whole Genome Sequence and Flow Cytometry Genome Size Data for the Lichen-Forming Fungus Ramalina farinacea (Ascomycota).</title>
        <authorList>
            <person name="Llewellyn T."/>
            <person name="Mian S."/>
            <person name="Hill R."/>
            <person name="Leitch I.J."/>
            <person name="Gaya E."/>
        </authorList>
    </citation>
    <scope>NUCLEOTIDE SEQUENCE</scope>
    <source>
        <strain evidence="2">LIQ254RAFAR</strain>
    </source>
</reference>
<feature type="region of interest" description="Disordered" evidence="1">
    <location>
        <begin position="362"/>
        <end position="399"/>
    </location>
</feature>
<feature type="compositionally biased region" description="Polar residues" evidence="1">
    <location>
        <begin position="505"/>
        <end position="534"/>
    </location>
</feature>
<feature type="compositionally biased region" description="Polar residues" evidence="1">
    <location>
        <begin position="580"/>
        <end position="591"/>
    </location>
</feature>
<evidence type="ECO:0000313" key="3">
    <source>
        <dbReference type="Proteomes" id="UP001161017"/>
    </source>
</evidence>
<feature type="compositionally biased region" description="Basic and acidic residues" evidence="1">
    <location>
        <begin position="170"/>
        <end position="189"/>
    </location>
</feature>
<feature type="region of interest" description="Disordered" evidence="1">
    <location>
        <begin position="170"/>
        <end position="192"/>
    </location>
</feature>
<feature type="compositionally biased region" description="Pro residues" evidence="1">
    <location>
        <begin position="791"/>
        <end position="801"/>
    </location>
</feature>
<feature type="region of interest" description="Disordered" evidence="1">
    <location>
        <begin position="1"/>
        <end position="38"/>
    </location>
</feature>
<feature type="compositionally biased region" description="Pro residues" evidence="1">
    <location>
        <begin position="653"/>
        <end position="666"/>
    </location>
</feature>
<feature type="compositionally biased region" description="Low complexity" evidence="1">
    <location>
        <begin position="535"/>
        <end position="553"/>
    </location>
</feature>
<proteinExistence type="predicted"/>
<dbReference type="Proteomes" id="UP001161017">
    <property type="component" value="Unassembled WGS sequence"/>
</dbReference>
<evidence type="ECO:0000256" key="1">
    <source>
        <dbReference type="SAM" id="MobiDB-lite"/>
    </source>
</evidence>
<keyword evidence="3" id="KW-1185">Reference proteome</keyword>
<evidence type="ECO:0008006" key="4">
    <source>
        <dbReference type="Google" id="ProtNLM"/>
    </source>
</evidence>
<feature type="compositionally biased region" description="Pro residues" evidence="1">
    <location>
        <begin position="677"/>
        <end position="686"/>
    </location>
</feature>
<gene>
    <name evidence="2" type="ORF">OHK93_000452</name>
</gene>
<feature type="compositionally biased region" description="Polar residues" evidence="1">
    <location>
        <begin position="369"/>
        <end position="378"/>
    </location>
</feature>
<organism evidence="2 3">
    <name type="scientific">Ramalina farinacea</name>
    <dbReference type="NCBI Taxonomy" id="258253"/>
    <lineage>
        <taxon>Eukaryota</taxon>
        <taxon>Fungi</taxon>
        <taxon>Dikarya</taxon>
        <taxon>Ascomycota</taxon>
        <taxon>Pezizomycotina</taxon>
        <taxon>Lecanoromycetes</taxon>
        <taxon>OSLEUM clade</taxon>
        <taxon>Lecanoromycetidae</taxon>
        <taxon>Lecanorales</taxon>
        <taxon>Lecanorineae</taxon>
        <taxon>Ramalinaceae</taxon>
        <taxon>Ramalina</taxon>
    </lineage>
</organism>
<feature type="compositionally biased region" description="Basic and acidic residues" evidence="1">
    <location>
        <begin position="379"/>
        <end position="399"/>
    </location>
</feature>
<accession>A0AA43QJ84</accession>
<name>A0AA43QJ84_9LECA</name>
<feature type="region of interest" description="Disordered" evidence="1">
    <location>
        <begin position="504"/>
        <end position="825"/>
    </location>
</feature>
<dbReference type="AlphaFoldDB" id="A0AA43QJ84"/>
<evidence type="ECO:0000313" key="2">
    <source>
        <dbReference type="EMBL" id="MDI1485315.1"/>
    </source>
</evidence>
<sequence>MYFSQRLPQRQRQKGATNPENIGKGSGKGVATTANSDGYKAKQRMSRYGIFGFFSRNKSSDIEVPEPKLDVQWEREEDGGEIKREYTDVSVPESHVFSPQPDSDPLSETQNTALRHRASRRALKTKESFTRQKTTVWQPPPLFQAYPQAVKHAKLDSPNAAAETIIRLSHESQKASTKEARHPDEMEHGRKWKDKKPNKMSALELLVNRDWTEKIFILVTEGYLLQYAGCGSHDRLPERILPLCKDTAAYASDVLPGKPFVLQISQISAKNGTIDQDISRDMLKKAGLKMEAKRASATLLLVLSGPEEMNTWLIAVRREIEASGGKQYRPEVFGAEGLEESPHEVETMERIYRVPSHRYLIKRDRSRPTHQTTDLSEQISKDGLSEGNSPEKRDLESSKELEVFAGERKARELVSPPHTSDTTASIDQIHLDRLRESSRQSYASTIAKTGSTSRCSSMERSPIVDRFDDATETKVAFVRSNSATNQVSSQETSEYHDRGVEQPTLIPSASQSRSNVVTPTTIRAASPTTPNFSVPTFSKRFSMSSSSPASLTPGTPPAIRKDSNTPQIAEENFDRGRNSGAISGQGSVPNFSASRRMSSSKRSSVRPSMRPKSSDSKSPPSSSDGELQFSRRYSSLNYARGISPVPLQNQSPSPHPPPTGALPPIPNGYNPKRASLIPPPTGPLPSLPTNTLDSTHHLTPNARSPGALVKSPSTSNLANPLSLVPPPPVPREHQPRKLRRPVSMQVRPQPHPPTPPILHNTALNPETHIPVTAEAAPSAPVSSKPQRQEPPTHPPPPPPKSPARKNMLRVGSAPQPASDRSITNNATVTVISPQDGQIRQVAPHPFIPPIRLSEHKSKGSFDGPWNANYRAPRRAFVDLGFV</sequence>
<protein>
    <recommendedName>
        <fullName evidence="4">PH domain-containing protein</fullName>
    </recommendedName>
</protein>
<dbReference type="EMBL" id="JAPUFD010000001">
    <property type="protein sequence ID" value="MDI1485315.1"/>
    <property type="molecule type" value="Genomic_DNA"/>
</dbReference>
<feature type="compositionally biased region" description="Low complexity" evidence="1">
    <location>
        <begin position="592"/>
        <end position="624"/>
    </location>
</feature>